<evidence type="ECO:0000313" key="2">
    <source>
        <dbReference type="Proteomes" id="UP000007755"/>
    </source>
</evidence>
<protein>
    <submittedName>
        <fullName evidence="1">Uncharacterized protein</fullName>
    </submittedName>
</protein>
<evidence type="ECO:0000313" key="1">
    <source>
        <dbReference type="EMBL" id="EGI70763.1"/>
    </source>
</evidence>
<keyword evidence="2" id="KW-1185">Reference proteome</keyword>
<dbReference type="EMBL" id="GL887564">
    <property type="protein sequence ID" value="EGI70763.1"/>
    <property type="molecule type" value="Genomic_DNA"/>
</dbReference>
<dbReference type="AlphaFoldDB" id="F4W4U3"/>
<sequence>MGMGGEENVAGPHRDEVLVKNDVRGGVSWNACIKVVIPSGLIGIYEFSRSLSGSSFQFCQIVIRRLRSSLADPNHSRDVEPKERIVAYVGRNNSIFNMQSKESEEILGLNLNRGLLINRGLNFSGMFFCPLPQRSLTVLTISNALLDLLSAHEEDSLSCSYQEVTTQGGRDVGNAPSVPLT</sequence>
<dbReference type="Proteomes" id="UP000007755">
    <property type="component" value="Unassembled WGS sequence"/>
</dbReference>
<gene>
    <name evidence="1" type="ORF">G5I_00418</name>
</gene>
<dbReference type="InParanoid" id="F4W4U3"/>
<proteinExistence type="predicted"/>
<reference evidence="1" key="1">
    <citation type="submission" date="2011-02" db="EMBL/GenBank/DDBJ databases">
        <title>The genome of the leaf-cutting ant Acromyrmex echinatior suggests key adaptations to social evolution and fungus farming.</title>
        <authorList>
            <person name="Nygaard S."/>
            <person name="Zhang G."/>
        </authorList>
    </citation>
    <scope>NUCLEOTIDE SEQUENCE</scope>
</reference>
<organism evidence="2">
    <name type="scientific">Acromyrmex echinatior</name>
    <name type="common">Panamanian leafcutter ant</name>
    <name type="synonym">Acromyrmex octospinosus echinatior</name>
    <dbReference type="NCBI Taxonomy" id="103372"/>
    <lineage>
        <taxon>Eukaryota</taxon>
        <taxon>Metazoa</taxon>
        <taxon>Ecdysozoa</taxon>
        <taxon>Arthropoda</taxon>
        <taxon>Hexapoda</taxon>
        <taxon>Insecta</taxon>
        <taxon>Pterygota</taxon>
        <taxon>Neoptera</taxon>
        <taxon>Endopterygota</taxon>
        <taxon>Hymenoptera</taxon>
        <taxon>Apocrita</taxon>
        <taxon>Aculeata</taxon>
        <taxon>Formicoidea</taxon>
        <taxon>Formicidae</taxon>
        <taxon>Myrmicinae</taxon>
        <taxon>Acromyrmex</taxon>
    </lineage>
</organism>
<name>F4W4U3_ACREC</name>
<accession>F4W4U3</accession>